<accession>A0A1H7L8P3</accession>
<protein>
    <recommendedName>
        <fullName evidence="4">Type IV pilus biogenesis protein PilP</fullName>
    </recommendedName>
</protein>
<sequence length="177" mass="18945">MAMIGVMIGLAAQAANAAPANAPKSQALDPLIACRAITRDADRLACFDREVAALSSAAETKKIVVLDEKAVRETRRSLFGFALPSRNLFGKDDGDSSKRESAELKRLDTVVTSSAKNSAGQLVFTVEGGARWVQDDDRTLMLTRIKPGTKVRISAGVLGSYFAVFDGNGSAKVRRDR</sequence>
<dbReference type="AlphaFoldDB" id="A0A1H7L8P3"/>
<feature type="chain" id="PRO_5011720369" description="Type IV pilus biogenesis protein PilP" evidence="1">
    <location>
        <begin position="18"/>
        <end position="177"/>
    </location>
</feature>
<reference evidence="3" key="1">
    <citation type="submission" date="2016-10" db="EMBL/GenBank/DDBJ databases">
        <authorList>
            <person name="Varghese N."/>
            <person name="Submissions S."/>
        </authorList>
    </citation>
    <scope>NUCLEOTIDE SEQUENCE [LARGE SCALE GENOMIC DNA]</scope>
    <source>
        <strain evidence="3">JS21-1</strain>
    </source>
</reference>
<evidence type="ECO:0000313" key="2">
    <source>
        <dbReference type="EMBL" id="SEK95116.1"/>
    </source>
</evidence>
<dbReference type="RefSeq" id="WP_093004278.1">
    <property type="nucleotide sequence ID" value="NZ_FNZZ01000002.1"/>
</dbReference>
<organism evidence="2 3">
    <name type="scientific">Sphingomonas palmae</name>
    <dbReference type="NCBI Taxonomy" id="1855283"/>
    <lineage>
        <taxon>Bacteria</taxon>
        <taxon>Pseudomonadati</taxon>
        <taxon>Pseudomonadota</taxon>
        <taxon>Alphaproteobacteria</taxon>
        <taxon>Sphingomonadales</taxon>
        <taxon>Sphingomonadaceae</taxon>
        <taxon>Sphingomonas</taxon>
    </lineage>
</organism>
<dbReference type="STRING" id="1855283.SAMN05216382_1173"/>
<keyword evidence="3" id="KW-1185">Reference proteome</keyword>
<dbReference type="EMBL" id="FNZZ01000002">
    <property type="protein sequence ID" value="SEK95116.1"/>
    <property type="molecule type" value="Genomic_DNA"/>
</dbReference>
<evidence type="ECO:0000313" key="3">
    <source>
        <dbReference type="Proteomes" id="UP000199214"/>
    </source>
</evidence>
<proteinExistence type="predicted"/>
<gene>
    <name evidence="2" type="ORF">SAMN05216382_1173</name>
</gene>
<dbReference type="OrthoDB" id="7596780at2"/>
<evidence type="ECO:0008006" key="4">
    <source>
        <dbReference type="Google" id="ProtNLM"/>
    </source>
</evidence>
<keyword evidence="1" id="KW-0732">Signal</keyword>
<name>A0A1H7L8P3_9SPHN</name>
<evidence type="ECO:0000256" key="1">
    <source>
        <dbReference type="SAM" id="SignalP"/>
    </source>
</evidence>
<dbReference type="Proteomes" id="UP000199214">
    <property type="component" value="Unassembled WGS sequence"/>
</dbReference>
<feature type="signal peptide" evidence="1">
    <location>
        <begin position="1"/>
        <end position="17"/>
    </location>
</feature>